<proteinExistence type="predicted"/>
<dbReference type="AlphaFoldDB" id="A0A8S1SSY6"/>
<gene>
    <name evidence="1" type="ORF">POCTA_138.1.T0140301</name>
</gene>
<keyword evidence="2" id="KW-1185">Reference proteome</keyword>
<evidence type="ECO:0000313" key="2">
    <source>
        <dbReference type="Proteomes" id="UP000683925"/>
    </source>
</evidence>
<dbReference type="EMBL" id="CAJJDP010000014">
    <property type="protein sequence ID" value="CAD8143040.1"/>
    <property type="molecule type" value="Genomic_DNA"/>
</dbReference>
<comment type="caution">
    <text evidence="1">The sequence shown here is derived from an EMBL/GenBank/DDBJ whole genome shotgun (WGS) entry which is preliminary data.</text>
</comment>
<name>A0A8S1SSY6_PAROT</name>
<organism evidence="1 2">
    <name type="scientific">Paramecium octaurelia</name>
    <dbReference type="NCBI Taxonomy" id="43137"/>
    <lineage>
        <taxon>Eukaryota</taxon>
        <taxon>Sar</taxon>
        <taxon>Alveolata</taxon>
        <taxon>Ciliophora</taxon>
        <taxon>Intramacronucleata</taxon>
        <taxon>Oligohymenophorea</taxon>
        <taxon>Peniculida</taxon>
        <taxon>Parameciidae</taxon>
        <taxon>Paramecium</taxon>
    </lineage>
</organism>
<accession>A0A8S1SSY6</accession>
<dbReference type="Proteomes" id="UP000683925">
    <property type="component" value="Unassembled WGS sequence"/>
</dbReference>
<reference evidence="1" key="1">
    <citation type="submission" date="2021-01" db="EMBL/GenBank/DDBJ databases">
        <authorList>
            <consortium name="Genoscope - CEA"/>
            <person name="William W."/>
        </authorList>
    </citation>
    <scope>NUCLEOTIDE SEQUENCE</scope>
</reference>
<sequence>MTSFWIHIHFNHSTLLYYFKFNLIQGQIIQKSISKPEESFFEQFQFFKLLSDQLTYQWSFQQNSFINLPEKWYFRYFRIIL</sequence>
<evidence type="ECO:0000313" key="1">
    <source>
        <dbReference type="EMBL" id="CAD8143040.1"/>
    </source>
</evidence>
<protein>
    <submittedName>
        <fullName evidence="1">Uncharacterized protein</fullName>
    </submittedName>
</protein>